<dbReference type="STRING" id="305507.SAMN04489724_0867"/>
<dbReference type="PROSITE" id="PS52015">
    <property type="entry name" value="TONB_CTD"/>
    <property type="match status" value="1"/>
</dbReference>
<dbReference type="InterPro" id="IPR037682">
    <property type="entry name" value="TonB_C"/>
</dbReference>
<evidence type="ECO:0000256" key="11">
    <source>
        <dbReference type="SAM" id="Phobius"/>
    </source>
</evidence>
<dbReference type="Proteomes" id="UP000199673">
    <property type="component" value="Unassembled WGS sequence"/>
</dbReference>
<feature type="transmembrane region" description="Helical" evidence="11">
    <location>
        <begin position="45"/>
        <end position="63"/>
    </location>
</feature>
<evidence type="ECO:0000256" key="4">
    <source>
        <dbReference type="ARBA" id="ARBA00022475"/>
    </source>
</evidence>
<evidence type="ECO:0000313" key="13">
    <source>
        <dbReference type="EMBL" id="SFT46587.1"/>
    </source>
</evidence>
<evidence type="ECO:0000256" key="5">
    <source>
        <dbReference type="ARBA" id="ARBA00022519"/>
    </source>
</evidence>
<dbReference type="GO" id="GO:0098797">
    <property type="term" value="C:plasma membrane protein complex"/>
    <property type="evidence" value="ECO:0007669"/>
    <property type="project" value="TreeGrafter"/>
</dbReference>
<proteinExistence type="inferred from homology"/>
<dbReference type="OrthoDB" id="9812355at2"/>
<dbReference type="InterPro" id="IPR051045">
    <property type="entry name" value="TonB-dependent_transducer"/>
</dbReference>
<keyword evidence="7" id="KW-0653">Protein transport</keyword>
<sequence>MKNKLEFIENVYLTPIDIENQKDFDSLLEDYYKAKSKSSFWRRSGLWFTLAIALIGMSTWVVYKNHLKGEVDQVQTPNDTLQAELELNEFSLPITDSVSTDSVVNHVLIFAEVDSQHSEKQDPGTKKALGKPKIQDERQLSKEGISPLPELDLPPVELPALPDLPVPEKPVKTATIKIEEAHPIDGFDHLYAWFEENITYPEQHKKEKIEGYVKVSFLLGKDSTVSVIKVSQSLGPAFDQEAVRLIERMPKWIPAKRNGIPFSKRFVLPIGFKVESR</sequence>
<evidence type="ECO:0000256" key="8">
    <source>
        <dbReference type="ARBA" id="ARBA00022989"/>
    </source>
</evidence>
<keyword evidence="8 11" id="KW-1133">Transmembrane helix</keyword>
<organism evidence="13 14">
    <name type="scientific">Algoriphagus locisalis</name>
    <dbReference type="NCBI Taxonomy" id="305507"/>
    <lineage>
        <taxon>Bacteria</taxon>
        <taxon>Pseudomonadati</taxon>
        <taxon>Bacteroidota</taxon>
        <taxon>Cytophagia</taxon>
        <taxon>Cytophagales</taxon>
        <taxon>Cyclobacteriaceae</taxon>
        <taxon>Algoriphagus</taxon>
    </lineage>
</organism>
<dbReference type="NCBIfam" id="TIGR01352">
    <property type="entry name" value="tonB_Cterm"/>
    <property type="match status" value="1"/>
</dbReference>
<evidence type="ECO:0000256" key="1">
    <source>
        <dbReference type="ARBA" id="ARBA00004383"/>
    </source>
</evidence>
<dbReference type="AlphaFoldDB" id="A0A1I6Y872"/>
<comment type="similarity">
    <text evidence="2">Belongs to the TonB family.</text>
</comment>
<dbReference type="EMBL" id="FPBF01000001">
    <property type="protein sequence ID" value="SFT46587.1"/>
    <property type="molecule type" value="Genomic_DNA"/>
</dbReference>
<evidence type="ECO:0000313" key="14">
    <source>
        <dbReference type="Proteomes" id="UP000199673"/>
    </source>
</evidence>
<evidence type="ECO:0000256" key="9">
    <source>
        <dbReference type="ARBA" id="ARBA00023136"/>
    </source>
</evidence>
<dbReference type="PANTHER" id="PTHR33446">
    <property type="entry name" value="PROTEIN TONB-RELATED"/>
    <property type="match status" value="1"/>
</dbReference>
<dbReference type="GO" id="GO:0055085">
    <property type="term" value="P:transmembrane transport"/>
    <property type="evidence" value="ECO:0007669"/>
    <property type="project" value="InterPro"/>
</dbReference>
<feature type="domain" description="TonB C-terminal" evidence="12">
    <location>
        <begin position="185"/>
        <end position="277"/>
    </location>
</feature>
<dbReference type="PANTHER" id="PTHR33446:SF2">
    <property type="entry name" value="PROTEIN TONB"/>
    <property type="match status" value="1"/>
</dbReference>
<dbReference type="GO" id="GO:0015031">
    <property type="term" value="P:protein transport"/>
    <property type="evidence" value="ECO:0007669"/>
    <property type="project" value="UniProtKB-KW"/>
</dbReference>
<dbReference type="GO" id="GO:0031992">
    <property type="term" value="F:energy transducer activity"/>
    <property type="evidence" value="ECO:0007669"/>
    <property type="project" value="TreeGrafter"/>
</dbReference>
<keyword evidence="4" id="KW-1003">Cell membrane</keyword>
<dbReference type="SUPFAM" id="SSF74653">
    <property type="entry name" value="TolA/TonB C-terminal domain"/>
    <property type="match status" value="1"/>
</dbReference>
<evidence type="ECO:0000256" key="3">
    <source>
        <dbReference type="ARBA" id="ARBA00022448"/>
    </source>
</evidence>
<keyword evidence="3" id="KW-0813">Transport</keyword>
<keyword evidence="9 11" id="KW-0472">Membrane</keyword>
<dbReference type="InterPro" id="IPR006260">
    <property type="entry name" value="TonB/TolA_C"/>
</dbReference>
<dbReference type="Gene3D" id="3.30.1150.10">
    <property type="match status" value="1"/>
</dbReference>
<evidence type="ECO:0000259" key="12">
    <source>
        <dbReference type="PROSITE" id="PS52015"/>
    </source>
</evidence>
<evidence type="ECO:0000256" key="6">
    <source>
        <dbReference type="ARBA" id="ARBA00022692"/>
    </source>
</evidence>
<reference evidence="14" key="1">
    <citation type="submission" date="2016-10" db="EMBL/GenBank/DDBJ databases">
        <authorList>
            <person name="Varghese N."/>
            <person name="Submissions S."/>
        </authorList>
    </citation>
    <scope>NUCLEOTIDE SEQUENCE [LARGE SCALE GENOMIC DNA]</scope>
    <source>
        <strain evidence="14">DSM 23445</strain>
    </source>
</reference>
<comment type="subcellular location">
    <subcellularLocation>
        <location evidence="1">Cell inner membrane</location>
        <topology evidence="1">Single-pass membrane protein</topology>
        <orientation evidence="1">Periplasmic side</orientation>
    </subcellularLocation>
</comment>
<gene>
    <name evidence="13" type="ORF">SAMN04489724_0867</name>
</gene>
<dbReference type="RefSeq" id="WP_091691453.1">
    <property type="nucleotide sequence ID" value="NZ_FPBF01000001.1"/>
</dbReference>
<evidence type="ECO:0000256" key="7">
    <source>
        <dbReference type="ARBA" id="ARBA00022927"/>
    </source>
</evidence>
<evidence type="ECO:0000256" key="10">
    <source>
        <dbReference type="SAM" id="MobiDB-lite"/>
    </source>
</evidence>
<accession>A0A1I6Y872</accession>
<keyword evidence="6 11" id="KW-0812">Transmembrane</keyword>
<keyword evidence="14" id="KW-1185">Reference proteome</keyword>
<dbReference type="Pfam" id="PF03544">
    <property type="entry name" value="TonB_C"/>
    <property type="match status" value="1"/>
</dbReference>
<evidence type="ECO:0000256" key="2">
    <source>
        <dbReference type="ARBA" id="ARBA00006555"/>
    </source>
</evidence>
<feature type="region of interest" description="Disordered" evidence="10">
    <location>
        <begin position="118"/>
        <end position="140"/>
    </location>
</feature>
<name>A0A1I6Y872_9BACT</name>
<keyword evidence="5" id="KW-0997">Cell inner membrane</keyword>
<protein>
    <submittedName>
        <fullName evidence="13">TonB family C-terminal domain-containing protein</fullName>
    </submittedName>
</protein>